<dbReference type="InterPro" id="IPR006119">
    <property type="entry name" value="Resolv_N"/>
</dbReference>
<gene>
    <name evidence="7" type="ORF">JQX41_16825</name>
    <name evidence="8" type="ORF">JQX48_16840</name>
</gene>
<dbReference type="InterPro" id="IPR036162">
    <property type="entry name" value="Resolvase-like_N_sf"/>
</dbReference>
<organism evidence="7 9">
    <name type="scientific">Marivita cryptomonadis</name>
    <dbReference type="NCBI Taxonomy" id="505252"/>
    <lineage>
        <taxon>Bacteria</taxon>
        <taxon>Pseudomonadati</taxon>
        <taxon>Pseudomonadota</taxon>
        <taxon>Alphaproteobacteria</taxon>
        <taxon>Rhodobacterales</taxon>
        <taxon>Roseobacteraceae</taxon>
        <taxon>Marivita</taxon>
    </lineage>
</organism>
<dbReference type="GO" id="GO:0003677">
    <property type="term" value="F:DNA binding"/>
    <property type="evidence" value="ECO:0007669"/>
    <property type="project" value="UniProtKB-KW"/>
</dbReference>
<keyword evidence="2" id="KW-0238">DNA-binding</keyword>
<accession>A0A9Q2S115</accession>
<evidence type="ECO:0000313" key="10">
    <source>
        <dbReference type="Proteomes" id="UP000809440"/>
    </source>
</evidence>
<keyword evidence="3" id="KW-0233">DNA recombination</keyword>
<proteinExistence type="predicted"/>
<dbReference type="InterPro" id="IPR050639">
    <property type="entry name" value="SSR_resolvase"/>
</dbReference>
<evidence type="ECO:0000256" key="3">
    <source>
        <dbReference type="ARBA" id="ARBA00023172"/>
    </source>
</evidence>
<dbReference type="EMBL" id="JAFBXF010000012">
    <property type="protein sequence ID" value="MBM2418655.1"/>
    <property type="molecule type" value="Genomic_DNA"/>
</dbReference>
<protein>
    <submittedName>
        <fullName evidence="7">Recombinase family protein</fullName>
    </submittedName>
</protein>
<dbReference type="InterPro" id="IPR006118">
    <property type="entry name" value="Recombinase_CS"/>
</dbReference>
<dbReference type="Gene3D" id="3.40.50.1390">
    <property type="entry name" value="Resolvase, N-terminal catalytic domain"/>
    <property type="match status" value="1"/>
</dbReference>
<dbReference type="GO" id="GO:0000150">
    <property type="term" value="F:DNA strand exchange activity"/>
    <property type="evidence" value="ECO:0007669"/>
    <property type="project" value="InterPro"/>
</dbReference>
<dbReference type="PANTHER" id="PTHR30461:SF2">
    <property type="entry name" value="SERINE RECOMBINASE PINE-RELATED"/>
    <property type="match status" value="1"/>
</dbReference>
<evidence type="ECO:0000313" key="7">
    <source>
        <dbReference type="EMBL" id="MBM2413985.1"/>
    </source>
</evidence>
<dbReference type="Proteomes" id="UP000755667">
    <property type="component" value="Unassembled WGS sequence"/>
</dbReference>
<dbReference type="GeneID" id="62643495"/>
<dbReference type="Proteomes" id="UP000809440">
    <property type="component" value="Unassembled WGS sequence"/>
</dbReference>
<evidence type="ECO:0000259" key="6">
    <source>
        <dbReference type="SMART" id="SM00857"/>
    </source>
</evidence>
<evidence type="ECO:0000313" key="9">
    <source>
        <dbReference type="Proteomes" id="UP000755667"/>
    </source>
</evidence>
<feature type="domain" description="Resolvase/invertase-type recombinase catalytic" evidence="6">
    <location>
        <begin position="18"/>
        <end position="163"/>
    </location>
</feature>
<feature type="active site" description="O-(5'-phospho-DNA)-serine intermediate" evidence="4 5">
    <location>
        <position position="25"/>
    </location>
</feature>
<evidence type="ECO:0000256" key="2">
    <source>
        <dbReference type="ARBA" id="ARBA00023125"/>
    </source>
</evidence>
<dbReference type="CDD" id="cd00338">
    <property type="entry name" value="Ser_Recombinase"/>
    <property type="match status" value="1"/>
</dbReference>
<evidence type="ECO:0000256" key="4">
    <source>
        <dbReference type="PIRSR" id="PIRSR606118-50"/>
    </source>
</evidence>
<evidence type="ECO:0000313" key="8">
    <source>
        <dbReference type="EMBL" id="MBM2418655.1"/>
    </source>
</evidence>
<dbReference type="RefSeq" id="WP_171046040.1">
    <property type="nucleotide sequence ID" value="NZ_JAFBWU010000012.1"/>
</dbReference>
<sequence>MKNNQTEPGRSVSGKRLAVGYARVSTKRQGDQGISLEAQKTAIREFAEHAEYELIEVFEEAASAMGMQSIGRRHQLIKALEMAKQNHAVLIVWDWSRLSRDAAFSAQVLKYLPALDHVICAAEGTNLKRASDHAVLRHAQEKGEKISQRTKQGMAQKKADGAIFGNPEMGSRVCKLGTQAWREKTDVLVQKIAAVLRNMEDPHVVSYSEIANILNGQGIFTQRGNPWNKSRVRQPTKRARELLIVEAQKANPLYGAF</sequence>
<name>A0A9Q2S115_9RHOB</name>
<evidence type="ECO:0000256" key="1">
    <source>
        <dbReference type="ARBA" id="ARBA00022908"/>
    </source>
</evidence>
<comment type="caution">
    <text evidence="7">The sequence shown here is derived from an EMBL/GenBank/DDBJ whole genome shotgun (WGS) entry which is preliminary data.</text>
</comment>
<dbReference type="EMBL" id="JAFBXE010000012">
    <property type="protein sequence ID" value="MBM2413985.1"/>
    <property type="molecule type" value="Genomic_DNA"/>
</dbReference>
<dbReference type="SUPFAM" id="SSF53041">
    <property type="entry name" value="Resolvase-like"/>
    <property type="match status" value="1"/>
</dbReference>
<dbReference type="PROSITE" id="PS00397">
    <property type="entry name" value="RECOMBINASES_1"/>
    <property type="match status" value="1"/>
</dbReference>
<dbReference type="PANTHER" id="PTHR30461">
    <property type="entry name" value="DNA-INVERTASE FROM LAMBDOID PROPHAGE"/>
    <property type="match status" value="1"/>
</dbReference>
<reference evidence="7 10" key="1">
    <citation type="submission" date="2021-01" db="EMBL/GenBank/DDBJ databases">
        <title>Diatom-associated Roseobacters Show Island Model of Population Structure.</title>
        <authorList>
            <person name="Qu L."/>
            <person name="Feng X."/>
            <person name="Chen Y."/>
            <person name="Li L."/>
            <person name="Wang X."/>
            <person name="Hu Z."/>
            <person name="Wang H."/>
            <person name="Luo H."/>
        </authorList>
    </citation>
    <scope>NUCLEOTIDE SEQUENCE</scope>
    <source>
        <strain evidence="8 10">CC28-63</strain>
        <strain evidence="7">CC28-69</strain>
    </source>
</reference>
<dbReference type="Pfam" id="PF00239">
    <property type="entry name" value="Resolvase"/>
    <property type="match status" value="1"/>
</dbReference>
<dbReference type="AlphaFoldDB" id="A0A9Q2S115"/>
<dbReference type="SMART" id="SM00857">
    <property type="entry name" value="Resolvase"/>
    <property type="match status" value="1"/>
</dbReference>
<keyword evidence="10" id="KW-1185">Reference proteome</keyword>
<evidence type="ECO:0000256" key="5">
    <source>
        <dbReference type="PROSITE-ProRule" id="PRU10137"/>
    </source>
</evidence>
<dbReference type="GO" id="GO:0015074">
    <property type="term" value="P:DNA integration"/>
    <property type="evidence" value="ECO:0007669"/>
    <property type="project" value="UniProtKB-KW"/>
</dbReference>
<keyword evidence="1" id="KW-0229">DNA integration</keyword>